<reference evidence="4" key="1">
    <citation type="submission" date="2016-06" db="UniProtKB">
        <authorList>
            <consortium name="WormBaseParasite"/>
        </authorList>
    </citation>
    <scope>IDENTIFICATION</scope>
</reference>
<evidence type="ECO:0000256" key="1">
    <source>
        <dbReference type="SAM" id="MobiDB-lite"/>
    </source>
</evidence>
<name>A0A183HMD3_9BILA</name>
<dbReference type="EMBL" id="UZAJ01009949">
    <property type="protein sequence ID" value="VDO56695.1"/>
    <property type="molecule type" value="Genomic_DNA"/>
</dbReference>
<accession>A0A183HMD3</accession>
<feature type="region of interest" description="Disordered" evidence="1">
    <location>
        <begin position="39"/>
        <end position="58"/>
    </location>
</feature>
<dbReference type="WBParaSite" id="OFLC_0000864401-mRNA-1">
    <property type="protein sequence ID" value="OFLC_0000864401-mRNA-1"/>
    <property type="gene ID" value="OFLC_0000864401"/>
</dbReference>
<proteinExistence type="predicted"/>
<protein>
    <submittedName>
        <fullName evidence="4">SH2 domain-containing protein</fullName>
    </submittedName>
</protein>
<reference evidence="2 3" key="2">
    <citation type="submission" date="2018-11" db="EMBL/GenBank/DDBJ databases">
        <authorList>
            <consortium name="Pathogen Informatics"/>
        </authorList>
    </citation>
    <scope>NUCLEOTIDE SEQUENCE [LARGE SCALE GENOMIC DNA]</scope>
</reference>
<gene>
    <name evidence="2" type="ORF">OFLC_LOCUS8645</name>
</gene>
<dbReference type="AlphaFoldDB" id="A0A183HMD3"/>
<evidence type="ECO:0000313" key="4">
    <source>
        <dbReference type="WBParaSite" id="OFLC_0000864401-mRNA-1"/>
    </source>
</evidence>
<evidence type="ECO:0000313" key="3">
    <source>
        <dbReference type="Proteomes" id="UP000267606"/>
    </source>
</evidence>
<evidence type="ECO:0000313" key="2">
    <source>
        <dbReference type="EMBL" id="VDO56695.1"/>
    </source>
</evidence>
<keyword evidence="3" id="KW-1185">Reference proteome</keyword>
<dbReference type="Proteomes" id="UP000267606">
    <property type="component" value="Unassembled WGS sequence"/>
</dbReference>
<organism evidence="4">
    <name type="scientific">Onchocerca flexuosa</name>
    <dbReference type="NCBI Taxonomy" id="387005"/>
    <lineage>
        <taxon>Eukaryota</taxon>
        <taxon>Metazoa</taxon>
        <taxon>Ecdysozoa</taxon>
        <taxon>Nematoda</taxon>
        <taxon>Chromadorea</taxon>
        <taxon>Rhabditida</taxon>
        <taxon>Spirurina</taxon>
        <taxon>Spiruromorpha</taxon>
        <taxon>Filarioidea</taxon>
        <taxon>Onchocercidae</taxon>
        <taxon>Onchocerca</taxon>
    </lineage>
</organism>
<sequence length="98" mass="11352">MTLYPRKLHFFEGDRESDDGWHMGYEVEMHGIGIEEYANSEDGISDTKSESCDESDGDRYAGYQTLPTSDCIFEITSTDHEHTNEIVDKDFDKVNQYR</sequence>